<dbReference type="PANTHER" id="PTHR31263">
    <property type="entry name" value="CELLULASE FAMILY PROTEIN (AFU_ORTHOLOGUE AFUA_5G14560)"/>
    <property type="match status" value="1"/>
</dbReference>
<dbReference type="EMBL" id="PQIB02000013">
    <property type="protein sequence ID" value="RLM75436.1"/>
    <property type="molecule type" value="Genomic_DNA"/>
</dbReference>
<evidence type="ECO:0000313" key="2">
    <source>
        <dbReference type="Proteomes" id="UP000275267"/>
    </source>
</evidence>
<dbReference type="OrthoDB" id="442731at2759"/>
<name>A0A3L6QCX3_PANMI</name>
<dbReference type="Gene3D" id="3.20.20.80">
    <property type="entry name" value="Glycosidases"/>
    <property type="match status" value="1"/>
</dbReference>
<dbReference type="InterPro" id="IPR017853">
    <property type="entry name" value="GH"/>
</dbReference>
<dbReference type="STRING" id="4540.A0A3L6QCX3"/>
<protein>
    <submittedName>
        <fullName evidence="1">Uncharacterized protein</fullName>
    </submittedName>
</protein>
<organism evidence="1 2">
    <name type="scientific">Panicum miliaceum</name>
    <name type="common">Proso millet</name>
    <name type="synonym">Broomcorn millet</name>
    <dbReference type="NCBI Taxonomy" id="4540"/>
    <lineage>
        <taxon>Eukaryota</taxon>
        <taxon>Viridiplantae</taxon>
        <taxon>Streptophyta</taxon>
        <taxon>Embryophyta</taxon>
        <taxon>Tracheophyta</taxon>
        <taxon>Spermatophyta</taxon>
        <taxon>Magnoliopsida</taxon>
        <taxon>Liliopsida</taxon>
        <taxon>Poales</taxon>
        <taxon>Poaceae</taxon>
        <taxon>PACMAD clade</taxon>
        <taxon>Panicoideae</taxon>
        <taxon>Panicodae</taxon>
        <taxon>Paniceae</taxon>
        <taxon>Panicinae</taxon>
        <taxon>Panicum</taxon>
        <taxon>Panicum sect. Panicum</taxon>
    </lineage>
</organism>
<dbReference type="Proteomes" id="UP000275267">
    <property type="component" value="Unassembled WGS sequence"/>
</dbReference>
<accession>A0A3L6QCX3</accession>
<sequence length="277" mass="30193">MALGAEAVHAANPNVLVILSGLDFDTTLSFLHSKKAELQFTGKLVYEQHWYGFSDGGDWEIRNQNDACGMVVDSIWAKGLFLLQQGWPLFFSEFGFDMCGAHIGDNRYLTCFLSPGLPNSREPYNVIFHPQTGLCVLAKASKSLELGPCDESNAWNYTSAFELVEKSTGQCLQATFVGENAKLGTDCSKPSSKWQLISNSRMHVSAELTKNGTRVCLDAGPDGAIITNQCKCLTVDPTCNPESQWFKVILSSRDTPGGSSILQLPSVGPWPPKSLSS</sequence>
<dbReference type="SUPFAM" id="SSF51445">
    <property type="entry name" value="(Trans)glycosidases"/>
    <property type="match status" value="1"/>
</dbReference>
<gene>
    <name evidence="1" type="ORF">C2845_PM15G11960</name>
</gene>
<dbReference type="SUPFAM" id="SSF50370">
    <property type="entry name" value="Ricin B-like lectins"/>
    <property type="match status" value="1"/>
</dbReference>
<evidence type="ECO:0000313" key="1">
    <source>
        <dbReference type="EMBL" id="RLM75436.1"/>
    </source>
</evidence>
<proteinExistence type="predicted"/>
<dbReference type="PANTHER" id="PTHR31263:SF66">
    <property type="entry name" value="OS04G0481000 PROTEIN"/>
    <property type="match status" value="1"/>
</dbReference>
<keyword evidence="2" id="KW-1185">Reference proteome</keyword>
<comment type="caution">
    <text evidence="1">The sequence shown here is derived from an EMBL/GenBank/DDBJ whole genome shotgun (WGS) entry which is preliminary data.</text>
</comment>
<dbReference type="InterPro" id="IPR035992">
    <property type="entry name" value="Ricin_B-like_lectins"/>
</dbReference>
<reference evidence="2" key="1">
    <citation type="journal article" date="2019" name="Nat. Commun.">
        <title>The genome of broomcorn millet.</title>
        <authorList>
            <person name="Zou C."/>
            <person name="Miki D."/>
            <person name="Li D."/>
            <person name="Tang Q."/>
            <person name="Xiao L."/>
            <person name="Rajput S."/>
            <person name="Deng P."/>
            <person name="Jia W."/>
            <person name="Huang R."/>
            <person name="Zhang M."/>
            <person name="Sun Y."/>
            <person name="Hu J."/>
            <person name="Fu X."/>
            <person name="Schnable P.S."/>
            <person name="Li F."/>
            <person name="Zhang H."/>
            <person name="Feng B."/>
            <person name="Zhu X."/>
            <person name="Liu R."/>
            <person name="Schnable J.C."/>
            <person name="Zhu J.-K."/>
            <person name="Zhang H."/>
        </authorList>
    </citation>
    <scope>NUCLEOTIDE SEQUENCE [LARGE SCALE GENOMIC DNA]</scope>
</reference>
<dbReference type="AlphaFoldDB" id="A0A3L6QCX3"/>